<dbReference type="FunFam" id="3.90.190.10:FF:000123">
    <property type="entry name" value="Similar to protein tyrosine/serine phosphatase"/>
    <property type="match status" value="1"/>
</dbReference>
<sequence>MAFQQTELSPHFIAVPGLPNLRDIGGQPVAQQLGKKMVRRGIVYRSSEPSKVSDEGVSMLTKDLGITHVYDLRSRVEIDRAHGQAVAADWQPREWPGSRRVFVPVFLDQDYSPEALAVRFGQYSHHSSEGFVKAYSSILTSAADPNHPYAPFSTILNHLADPDPSPMLIHCTAGKDRTGVICALILSLCGVDDETVAREYELTELGLAARKEEFVAHLLNVAETMNIESIRGNREAAERMVGARKDSMLATLAMIREKYGSVERYVVDQCRVTPAAVDRIRNNLVVDAD</sequence>
<dbReference type="InterPro" id="IPR029021">
    <property type="entry name" value="Prot-tyrosine_phosphatase-like"/>
</dbReference>
<dbReference type="PROSITE" id="PS50056">
    <property type="entry name" value="TYR_PHOSPHATASE_2"/>
    <property type="match status" value="1"/>
</dbReference>
<dbReference type="PANTHER" id="PTHR31126:SF1">
    <property type="entry name" value="TYROSINE SPECIFIC PROTEIN PHOSPHATASES DOMAIN-CONTAINING PROTEIN"/>
    <property type="match status" value="1"/>
</dbReference>
<dbReference type="PROSITE" id="PS00383">
    <property type="entry name" value="TYR_PHOSPHATASE_1"/>
    <property type="match status" value="1"/>
</dbReference>
<dbReference type="PANTHER" id="PTHR31126">
    <property type="entry name" value="TYROSINE-PROTEIN PHOSPHATASE"/>
    <property type="match status" value="1"/>
</dbReference>
<evidence type="ECO:0000313" key="2">
    <source>
        <dbReference type="EMBL" id="KAJ9134670.1"/>
    </source>
</evidence>
<gene>
    <name evidence="2" type="ORF">NKR19_g8573</name>
</gene>
<dbReference type="InterPro" id="IPR000387">
    <property type="entry name" value="Tyr_Pase_dom"/>
</dbReference>
<comment type="caution">
    <text evidence="2">The sequence shown here is derived from an EMBL/GenBank/DDBJ whole genome shotgun (WGS) entry which is preliminary data.</text>
</comment>
<dbReference type="SUPFAM" id="SSF52799">
    <property type="entry name" value="(Phosphotyrosine protein) phosphatases II"/>
    <property type="match status" value="1"/>
</dbReference>
<dbReference type="InterPro" id="IPR016130">
    <property type="entry name" value="Tyr_Pase_AS"/>
</dbReference>
<evidence type="ECO:0000313" key="3">
    <source>
        <dbReference type="Proteomes" id="UP001174691"/>
    </source>
</evidence>
<proteinExistence type="predicted"/>
<keyword evidence="3" id="KW-1185">Reference proteome</keyword>
<organism evidence="2 3">
    <name type="scientific">Coniochaeta hoffmannii</name>
    <dbReference type="NCBI Taxonomy" id="91930"/>
    <lineage>
        <taxon>Eukaryota</taxon>
        <taxon>Fungi</taxon>
        <taxon>Dikarya</taxon>
        <taxon>Ascomycota</taxon>
        <taxon>Pezizomycotina</taxon>
        <taxon>Sordariomycetes</taxon>
        <taxon>Sordariomycetidae</taxon>
        <taxon>Coniochaetales</taxon>
        <taxon>Coniochaetaceae</taxon>
        <taxon>Coniochaeta</taxon>
    </lineage>
</organism>
<dbReference type="Pfam" id="PF13350">
    <property type="entry name" value="Y_phosphatase3"/>
    <property type="match status" value="1"/>
</dbReference>
<accession>A0AA38R5U1</accession>
<protein>
    <submittedName>
        <fullName evidence="2">Tyrosine phosphatase</fullName>
    </submittedName>
</protein>
<dbReference type="EMBL" id="JANBVN010000178">
    <property type="protein sequence ID" value="KAJ9134670.1"/>
    <property type="molecule type" value="Genomic_DNA"/>
</dbReference>
<evidence type="ECO:0000259" key="1">
    <source>
        <dbReference type="PROSITE" id="PS50056"/>
    </source>
</evidence>
<dbReference type="InterPro" id="IPR026893">
    <property type="entry name" value="Tyr/Ser_Pase_IphP-type"/>
</dbReference>
<dbReference type="Proteomes" id="UP001174691">
    <property type="component" value="Unassembled WGS sequence"/>
</dbReference>
<dbReference type="Gene3D" id="3.90.190.10">
    <property type="entry name" value="Protein tyrosine phosphatase superfamily"/>
    <property type="match status" value="1"/>
</dbReference>
<feature type="domain" description="Tyrosine specific protein phosphatases" evidence="1">
    <location>
        <begin position="150"/>
        <end position="215"/>
    </location>
</feature>
<dbReference type="AlphaFoldDB" id="A0AA38R5U1"/>
<dbReference type="GO" id="GO:0004721">
    <property type="term" value="F:phosphoprotein phosphatase activity"/>
    <property type="evidence" value="ECO:0007669"/>
    <property type="project" value="InterPro"/>
</dbReference>
<reference evidence="2" key="1">
    <citation type="submission" date="2022-07" db="EMBL/GenBank/DDBJ databases">
        <title>Fungi with potential for degradation of polypropylene.</title>
        <authorList>
            <person name="Gostincar C."/>
        </authorList>
    </citation>
    <scope>NUCLEOTIDE SEQUENCE</scope>
    <source>
        <strain evidence="2">EXF-13287</strain>
    </source>
</reference>
<name>A0AA38R5U1_9PEZI</name>